<feature type="transmembrane region" description="Helical" evidence="6">
    <location>
        <begin position="306"/>
        <end position="325"/>
    </location>
</feature>
<dbReference type="SUPFAM" id="SSF103473">
    <property type="entry name" value="MFS general substrate transporter"/>
    <property type="match status" value="1"/>
</dbReference>
<feature type="transmembrane region" description="Helical" evidence="6">
    <location>
        <begin position="243"/>
        <end position="268"/>
    </location>
</feature>
<evidence type="ECO:0000256" key="3">
    <source>
        <dbReference type="ARBA" id="ARBA00022692"/>
    </source>
</evidence>
<dbReference type="PANTHER" id="PTHR23513:SF11">
    <property type="entry name" value="STAPHYLOFERRIN A TRANSPORTER"/>
    <property type="match status" value="1"/>
</dbReference>
<dbReference type="PRINTS" id="PR01988">
    <property type="entry name" value="EXPORTERBACE"/>
</dbReference>
<organism evidence="7 8">
    <name type="scientific">Longivirga aurantiaca</name>
    <dbReference type="NCBI Taxonomy" id="1837743"/>
    <lineage>
        <taxon>Bacteria</taxon>
        <taxon>Bacillati</taxon>
        <taxon>Actinomycetota</taxon>
        <taxon>Actinomycetes</taxon>
        <taxon>Sporichthyales</taxon>
        <taxon>Sporichthyaceae</taxon>
        <taxon>Longivirga</taxon>
    </lineage>
</organism>
<evidence type="ECO:0000256" key="2">
    <source>
        <dbReference type="ARBA" id="ARBA00022475"/>
    </source>
</evidence>
<evidence type="ECO:0000313" key="7">
    <source>
        <dbReference type="EMBL" id="MFC6236305.1"/>
    </source>
</evidence>
<keyword evidence="3 6" id="KW-0812">Transmembrane</keyword>
<evidence type="ECO:0000313" key="8">
    <source>
        <dbReference type="Proteomes" id="UP001596138"/>
    </source>
</evidence>
<keyword evidence="2" id="KW-1003">Cell membrane</keyword>
<evidence type="ECO:0000256" key="4">
    <source>
        <dbReference type="ARBA" id="ARBA00022989"/>
    </source>
</evidence>
<evidence type="ECO:0000256" key="6">
    <source>
        <dbReference type="SAM" id="Phobius"/>
    </source>
</evidence>
<keyword evidence="5 6" id="KW-0472">Membrane</keyword>
<proteinExistence type="predicted"/>
<dbReference type="InterPro" id="IPR022324">
    <property type="entry name" value="Bacilysin_exporter_BacE_put"/>
</dbReference>
<gene>
    <name evidence="7" type="ORF">ACFQGU_00325</name>
</gene>
<dbReference type="Gene3D" id="1.20.1250.20">
    <property type="entry name" value="MFS general substrate transporter like domains"/>
    <property type="match status" value="1"/>
</dbReference>
<keyword evidence="8" id="KW-1185">Reference proteome</keyword>
<dbReference type="InterPro" id="IPR036259">
    <property type="entry name" value="MFS_trans_sf"/>
</dbReference>
<feature type="transmembrane region" description="Helical" evidence="6">
    <location>
        <begin position="72"/>
        <end position="92"/>
    </location>
</feature>
<name>A0ABW1SWJ3_9ACTN</name>
<accession>A0ABW1SWJ3</accession>
<evidence type="ECO:0000256" key="1">
    <source>
        <dbReference type="ARBA" id="ARBA00004651"/>
    </source>
</evidence>
<dbReference type="Pfam" id="PF07690">
    <property type="entry name" value="MFS_1"/>
    <property type="match status" value="1"/>
</dbReference>
<feature type="transmembrane region" description="Helical" evidence="6">
    <location>
        <begin position="34"/>
        <end position="60"/>
    </location>
</feature>
<feature type="transmembrane region" description="Helical" evidence="6">
    <location>
        <begin position="331"/>
        <end position="351"/>
    </location>
</feature>
<dbReference type="CDD" id="cd06173">
    <property type="entry name" value="MFS_MefA_like"/>
    <property type="match status" value="1"/>
</dbReference>
<reference evidence="8" key="1">
    <citation type="journal article" date="2019" name="Int. J. Syst. Evol. Microbiol.">
        <title>The Global Catalogue of Microorganisms (GCM) 10K type strain sequencing project: providing services to taxonomists for standard genome sequencing and annotation.</title>
        <authorList>
            <consortium name="The Broad Institute Genomics Platform"/>
            <consortium name="The Broad Institute Genome Sequencing Center for Infectious Disease"/>
            <person name="Wu L."/>
            <person name="Ma J."/>
        </authorList>
    </citation>
    <scope>NUCLEOTIDE SEQUENCE [LARGE SCALE GENOMIC DNA]</scope>
    <source>
        <strain evidence="8">CGMCC 4.7317</strain>
    </source>
</reference>
<comment type="subcellular location">
    <subcellularLocation>
        <location evidence="1">Cell membrane</location>
        <topology evidence="1">Multi-pass membrane protein</topology>
    </subcellularLocation>
</comment>
<dbReference type="InterPro" id="IPR011701">
    <property type="entry name" value="MFS"/>
</dbReference>
<dbReference type="EMBL" id="JBHSTI010000002">
    <property type="protein sequence ID" value="MFC6236305.1"/>
    <property type="molecule type" value="Genomic_DNA"/>
</dbReference>
<feature type="transmembrane region" description="Helical" evidence="6">
    <location>
        <begin position="167"/>
        <end position="190"/>
    </location>
</feature>
<evidence type="ECO:0000256" key="5">
    <source>
        <dbReference type="ARBA" id="ARBA00023136"/>
    </source>
</evidence>
<dbReference type="PANTHER" id="PTHR23513">
    <property type="entry name" value="INTEGRAL MEMBRANE EFFLUX PROTEIN-RELATED"/>
    <property type="match status" value="1"/>
</dbReference>
<sequence length="434" mass="44486">MPDDVTPDAAAAPDGVRAGHDWRRDVGLLRRREIGLVFGSRLVSDLGSGIAPIALAFGVLGLPGADAGDLGLVLFAAAVPRVVFMLLGGVVADRLDRGRLMVTAEVLAGLAQLLAGVLLLTGTASILWLCVLAAVNGTAFSLFYPAYAGLVPSLVADPGDLQSVNALLRLSTNVAGILGTALGGLLVATIGAGPALVVDSFTFLLSATLIWLLGERARGRVEGAGSALADLRDGWREFTARRWVWGVVLLFSFMNIGFSAAVGVVGPVRALDSWDGAPTWALLLACFSLGTVTGVVVALRVRPARPLLVAMCVAPVMALPIIALAPPWPVAVVAVLAFAAGVASDVFEVLWITALQNNIPAEALSRVSSYDYLGSLALVPIGLAVSGWAVATYGVEATMSACAALCLTSAIGLLDPQVRALRAGRADGLDAAAA</sequence>
<dbReference type="Proteomes" id="UP001596138">
    <property type="component" value="Unassembled WGS sequence"/>
</dbReference>
<protein>
    <submittedName>
        <fullName evidence="7">MFS transporter</fullName>
    </submittedName>
</protein>
<feature type="transmembrane region" description="Helical" evidence="6">
    <location>
        <begin position="372"/>
        <end position="391"/>
    </location>
</feature>
<comment type="caution">
    <text evidence="7">The sequence shown here is derived from an EMBL/GenBank/DDBJ whole genome shotgun (WGS) entry which is preliminary data.</text>
</comment>
<keyword evidence="4 6" id="KW-1133">Transmembrane helix</keyword>
<dbReference type="RefSeq" id="WP_386763353.1">
    <property type="nucleotide sequence ID" value="NZ_JBHSTI010000002.1"/>
</dbReference>
<feature type="transmembrane region" description="Helical" evidence="6">
    <location>
        <begin position="280"/>
        <end position="299"/>
    </location>
</feature>